<organism evidence="3 4">
    <name type="scientific">Streptomyces cinereospinus</name>
    <dbReference type="NCBI Taxonomy" id="285561"/>
    <lineage>
        <taxon>Bacteria</taxon>
        <taxon>Bacillati</taxon>
        <taxon>Actinomycetota</taxon>
        <taxon>Actinomycetes</taxon>
        <taxon>Kitasatosporales</taxon>
        <taxon>Streptomycetaceae</taxon>
        <taxon>Streptomyces</taxon>
    </lineage>
</organism>
<feature type="domain" description="Microcin J25-processing protein McjB C-terminal" evidence="2">
    <location>
        <begin position="118"/>
        <end position="219"/>
    </location>
</feature>
<protein>
    <submittedName>
        <fullName evidence="3">Lasso peptide biosynthesis B2 protein</fullName>
    </submittedName>
</protein>
<gene>
    <name evidence="3" type="ORF">ACFF45_11185</name>
</gene>
<reference evidence="3 4" key="1">
    <citation type="submission" date="2024-09" db="EMBL/GenBank/DDBJ databases">
        <authorList>
            <person name="Sun Q."/>
            <person name="Mori K."/>
        </authorList>
    </citation>
    <scope>NUCLEOTIDE SEQUENCE [LARGE SCALE GENOMIC DNA]</scope>
    <source>
        <strain evidence="3 4">JCM 6917</strain>
    </source>
</reference>
<accession>A0ABV5MZ00</accession>
<keyword evidence="4" id="KW-1185">Reference proteome</keyword>
<dbReference type="RefSeq" id="WP_381345281.1">
    <property type="nucleotide sequence ID" value="NZ_JBHMCY010000016.1"/>
</dbReference>
<proteinExistence type="predicted"/>
<name>A0ABV5MZ00_9ACTN</name>
<dbReference type="NCBIfam" id="NF033537">
    <property type="entry name" value="lasso_biosyn_B2"/>
    <property type="match status" value="1"/>
</dbReference>
<sequence length="230" mass="24678">MATCQRHRDRTSPMGGQAVNVPAPSRHTRTALTGAAGVVVNYQTGTTVVLTGDSLSRWLDCLEHSEAPALVTVRPSETSWGTSESSARLDASAPPPWSWRIAASVLLAGTLATRHLGRGRTRFGRLVRLAEAGRNLPRPTRAHASLAVQSVRWAARLFPARVACLEESTTAALLLAAGGRGGAWRHGVATDPIRMHAWICDVHGQPVEEPAQTGDYSPINGPEPTSKRYR</sequence>
<feature type="region of interest" description="Disordered" evidence="1">
    <location>
        <begin position="1"/>
        <end position="20"/>
    </location>
</feature>
<dbReference type="Proteomes" id="UP001589709">
    <property type="component" value="Unassembled WGS sequence"/>
</dbReference>
<evidence type="ECO:0000313" key="3">
    <source>
        <dbReference type="EMBL" id="MFB9463258.1"/>
    </source>
</evidence>
<dbReference type="InterPro" id="IPR032708">
    <property type="entry name" value="McjB_C"/>
</dbReference>
<comment type="caution">
    <text evidence="3">The sequence shown here is derived from an EMBL/GenBank/DDBJ whole genome shotgun (WGS) entry which is preliminary data.</text>
</comment>
<evidence type="ECO:0000313" key="4">
    <source>
        <dbReference type="Proteomes" id="UP001589709"/>
    </source>
</evidence>
<dbReference type="Pfam" id="PF13471">
    <property type="entry name" value="Transglut_core3"/>
    <property type="match status" value="1"/>
</dbReference>
<dbReference type="EMBL" id="JBHMCY010000016">
    <property type="protein sequence ID" value="MFB9463258.1"/>
    <property type="molecule type" value="Genomic_DNA"/>
</dbReference>
<dbReference type="InterPro" id="IPR053521">
    <property type="entry name" value="McjB-like"/>
</dbReference>
<feature type="region of interest" description="Disordered" evidence="1">
    <location>
        <begin position="209"/>
        <end position="230"/>
    </location>
</feature>
<evidence type="ECO:0000259" key="2">
    <source>
        <dbReference type="Pfam" id="PF13471"/>
    </source>
</evidence>
<evidence type="ECO:0000256" key="1">
    <source>
        <dbReference type="SAM" id="MobiDB-lite"/>
    </source>
</evidence>